<dbReference type="InterPro" id="IPR002830">
    <property type="entry name" value="UbiD"/>
</dbReference>
<dbReference type="PANTHER" id="PTHR30108:SF17">
    <property type="entry name" value="FERULIC ACID DECARBOXYLASE 1"/>
    <property type="match status" value="1"/>
</dbReference>
<evidence type="ECO:0000313" key="6">
    <source>
        <dbReference type="Proteomes" id="UP000076400"/>
    </source>
</evidence>
<evidence type="ECO:0008006" key="7">
    <source>
        <dbReference type="Google" id="ProtNLM"/>
    </source>
</evidence>
<dbReference type="SUPFAM" id="SSF50475">
    <property type="entry name" value="FMN-binding split barrel"/>
    <property type="match status" value="1"/>
</dbReference>
<dbReference type="SUPFAM" id="SSF143968">
    <property type="entry name" value="UbiD C-terminal domain-like"/>
    <property type="match status" value="1"/>
</dbReference>
<feature type="domain" description="3-octaprenyl-4-hydroxybenzoate carboxy-lyase-like N-terminal" evidence="3">
    <location>
        <begin position="10"/>
        <end position="91"/>
    </location>
</feature>
<dbReference type="RefSeq" id="WP_067560066.1">
    <property type="nucleotide sequence ID" value="NZ_LPXN01000167.1"/>
</dbReference>
<dbReference type="GO" id="GO:0008694">
    <property type="term" value="F:4-hydroxy-3-polyprenylbenzoate decarboxylase activity"/>
    <property type="evidence" value="ECO:0007669"/>
    <property type="project" value="TreeGrafter"/>
</dbReference>
<dbReference type="GO" id="GO:0006744">
    <property type="term" value="P:ubiquinone biosynthetic process"/>
    <property type="evidence" value="ECO:0007669"/>
    <property type="project" value="TreeGrafter"/>
</dbReference>
<proteinExistence type="inferred from homology"/>
<dbReference type="STRING" id="580166.AUP43_14550"/>
<dbReference type="GO" id="GO:0005829">
    <property type="term" value="C:cytosol"/>
    <property type="evidence" value="ECO:0007669"/>
    <property type="project" value="TreeGrafter"/>
</dbReference>
<dbReference type="Gene3D" id="1.20.5.570">
    <property type="entry name" value="Single helix bin"/>
    <property type="match status" value="1"/>
</dbReference>
<dbReference type="Gene3D" id="3.40.1670.10">
    <property type="entry name" value="UbiD C-terminal domain-like"/>
    <property type="match status" value="1"/>
</dbReference>
<dbReference type="InterPro" id="IPR049383">
    <property type="entry name" value="UbiD-like_N"/>
</dbReference>
<accession>A0A154VEA2</accession>
<gene>
    <name evidence="5" type="ORF">AUP43_14550</name>
</gene>
<protein>
    <recommendedName>
        <fullName evidence="7">3-octaprenyl-4-hydroxybenzoate carboxy-lyase</fullName>
    </recommendedName>
</protein>
<feature type="domain" description="3-octaprenyl-4-hydroxybenzoate carboxy-lyase-like C-terminal" evidence="4">
    <location>
        <begin position="334"/>
        <end position="458"/>
    </location>
</feature>
<dbReference type="Pfam" id="PF01977">
    <property type="entry name" value="UbiD"/>
    <property type="match status" value="1"/>
</dbReference>
<evidence type="ECO:0000259" key="2">
    <source>
        <dbReference type="Pfam" id="PF01977"/>
    </source>
</evidence>
<evidence type="ECO:0000313" key="5">
    <source>
        <dbReference type="EMBL" id="KZC99607.1"/>
    </source>
</evidence>
<comment type="caution">
    <text evidence="5">The sequence shown here is derived from an EMBL/GenBank/DDBJ whole genome shotgun (WGS) entry which is preliminary data.</text>
</comment>
<reference evidence="5 6" key="1">
    <citation type="submission" date="2015-12" db="EMBL/GenBank/DDBJ databases">
        <title>Genome sequence of Oceanibaculum pacificum MCCC 1A02656.</title>
        <authorList>
            <person name="Lu L."/>
            <person name="Lai Q."/>
            <person name="Shao Z."/>
            <person name="Qian P."/>
        </authorList>
    </citation>
    <scope>NUCLEOTIDE SEQUENCE [LARGE SCALE GENOMIC DNA]</scope>
    <source>
        <strain evidence="5 6">MCCC 1A02656</strain>
    </source>
</reference>
<dbReference type="InterPro" id="IPR048304">
    <property type="entry name" value="UbiD_Rift_dom"/>
</dbReference>
<dbReference type="Pfam" id="PF20695">
    <property type="entry name" value="UbiD_N"/>
    <property type="match status" value="1"/>
</dbReference>
<organism evidence="5 6">
    <name type="scientific">Oceanibaculum pacificum</name>
    <dbReference type="NCBI Taxonomy" id="580166"/>
    <lineage>
        <taxon>Bacteria</taxon>
        <taxon>Pseudomonadati</taxon>
        <taxon>Pseudomonadota</taxon>
        <taxon>Alphaproteobacteria</taxon>
        <taxon>Rhodospirillales</taxon>
        <taxon>Oceanibaculaceae</taxon>
        <taxon>Oceanibaculum</taxon>
    </lineage>
</organism>
<dbReference type="EMBL" id="LPXN01000167">
    <property type="protein sequence ID" value="KZC99607.1"/>
    <property type="molecule type" value="Genomic_DNA"/>
</dbReference>
<dbReference type="OrthoDB" id="9809841at2"/>
<feature type="domain" description="3-octaprenyl-4-hydroxybenzoate carboxy-lyase-like Rift-related" evidence="2">
    <location>
        <begin position="125"/>
        <end position="328"/>
    </location>
</feature>
<dbReference type="AlphaFoldDB" id="A0A154VEA2"/>
<comment type="similarity">
    <text evidence="1">Belongs to the UbiD family.</text>
</comment>
<dbReference type="PANTHER" id="PTHR30108">
    <property type="entry name" value="3-OCTAPRENYL-4-HYDROXYBENZOATE CARBOXY-LYASE-RELATED"/>
    <property type="match status" value="1"/>
</dbReference>
<dbReference type="Pfam" id="PF20696">
    <property type="entry name" value="UbiD_C"/>
    <property type="match status" value="1"/>
</dbReference>
<dbReference type="NCBIfam" id="TIGR00148">
    <property type="entry name" value="UbiD family decarboxylase"/>
    <property type="match status" value="1"/>
</dbReference>
<name>A0A154VEA2_9PROT</name>
<dbReference type="Proteomes" id="UP000076400">
    <property type="component" value="Unassembled WGS sequence"/>
</dbReference>
<keyword evidence="6" id="KW-1185">Reference proteome</keyword>
<dbReference type="InterPro" id="IPR049381">
    <property type="entry name" value="UbiD-like_C"/>
</dbReference>
<evidence type="ECO:0000256" key="1">
    <source>
        <dbReference type="ARBA" id="ARBA00010021"/>
    </source>
</evidence>
<sequence length="502" mass="56277">MPYASLRDFIDRLESSGRLVRVTAPVSTHLEMTEIQTRLLAEKGPAVIFENPVDAEGRPQGMPVLVNLFGTVERVAWGMDREPHQLREVGETLAFLRQPEPPGGFREAMEMLPLLKTVMAMKPKTVSRAPCQEVVLQGDEIDLSKLPIQGCWPGEPAPLITWPLVVTKGPSGKREDAFNLGIYRMQVTGRNTTLMRWLKHRGGAQHHQRWKKAKSEPLPAAVVIGADPGTILAAVTPVPDTLSEYQFAGLLRGKKVELVDCKTVPLKVPAEAEIVIEGHVSLDQYGDEGPYGDHTGYYNSVEPFPVFTVSCITMRKKPIYLSTFTGRPPDEPSVLGEALNEVFIPLFQQQFPEIVDFWLPPEGCSYRIAVVSMKKAYPGHAKRVMLGVWSYLRQFMYTKWVIVVDDDIDARDWKDVMWALSTRMDPARDITVIENTPIDYLDFASPESGLGSKIGLDATNKWPPETKREWGEKLFMDSDVVDTVTRRWAELGLPGTGKPIWK</sequence>
<evidence type="ECO:0000259" key="3">
    <source>
        <dbReference type="Pfam" id="PF20695"/>
    </source>
</evidence>
<dbReference type="FunFam" id="3.40.1670.10:FF:000001">
    <property type="entry name" value="3-octaprenyl-4-hydroxybenzoate carboxy-lyase"/>
    <property type="match status" value="1"/>
</dbReference>
<evidence type="ECO:0000259" key="4">
    <source>
        <dbReference type="Pfam" id="PF20696"/>
    </source>
</evidence>